<dbReference type="EMBL" id="HBUF01635724">
    <property type="protein sequence ID" value="CAG6784048.1"/>
    <property type="molecule type" value="Transcribed_RNA"/>
</dbReference>
<dbReference type="EMBL" id="HBUF01363909">
    <property type="protein sequence ID" value="CAG6722504.1"/>
    <property type="molecule type" value="Transcribed_RNA"/>
</dbReference>
<accession>A0A8D9FAW9</accession>
<dbReference type="AlphaFoldDB" id="A0A8D9FAW9"/>
<dbReference type="EMBL" id="HBUF01282452">
    <property type="protein sequence ID" value="CAG6687666.1"/>
    <property type="molecule type" value="Transcribed_RNA"/>
</dbReference>
<proteinExistence type="predicted"/>
<dbReference type="EMBL" id="HBUF01282453">
    <property type="protein sequence ID" value="CAG6687667.1"/>
    <property type="molecule type" value="Transcribed_RNA"/>
</dbReference>
<name>A0A8D9FAW9_9HEMI</name>
<evidence type="ECO:0000313" key="1">
    <source>
        <dbReference type="EMBL" id="CAG6784048.1"/>
    </source>
</evidence>
<dbReference type="EMBL" id="HBUF01363908">
    <property type="protein sequence ID" value="CAG6722503.1"/>
    <property type="molecule type" value="Transcribed_RNA"/>
</dbReference>
<dbReference type="EMBL" id="HBUF01024591">
    <property type="protein sequence ID" value="CAG6612431.1"/>
    <property type="molecule type" value="Transcribed_RNA"/>
</dbReference>
<dbReference type="EMBL" id="HBUF01282451">
    <property type="protein sequence ID" value="CAG6687665.1"/>
    <property type="molecule type" value="Transcribed_RNA"/>
</dbReference>
<protein>
    <submittedName>
        <fullName evidence="1">Uncharacterized protein</fullName>
    </submittedName>
</protein>
<dbReference type="EMBL" id="HBUF01024590">
    <property type="protein sequence ID" value="CAG6612430.1"/>
    <property type="molecule type" value="Transcribed_RNA"/>
</dbReference>
<dbReference type="EMBL" id="HBUF01282450">
    <property type="protein sequence ID" value="CAG6687664.1"/>
    <property type="molecule type" value="Transcribed_RNA"/>
</dbReference>
<organism evidence="1">
    <name type="scientific">Cacopsylla melanoneura</name>
    <dbReference type="NCBI Taxonomy" id="428564"/>
    <lineage>
        <taxon>Eukaryota</taxon>
        <taxon>Metazoa</taxon>
        <taxon>Ecdysozoa</taxon>
        <taxon>Arthropoda</taxon>
        <taxon>Hexapoda</taxon>
        <taxon>Insecta</taxon>
        <taxon>Pterygota</taxon>
        <taxon>Neoptera</taxon>
        <taxon>Paraneoptera</taxon>
        <taxon>Hemiptera</taxon>
        <taxon>Sternorrhyncha</taxon>
        <taxon>Psylloidea</taxon>
        <taxon>Psyllidae</taxon>
        <taxon>Psyllinae</taxon>
        <taxon>Cacopsylla</taxon>
    </lineage>
</organism>
<sequence>MHVRAAGPKRRRGATGTEIIHRSRRARGTSRTEIPISLRGHKWGSSGWEITAWREIITSSRTEIITSWWEIVTEIRLVKVTTRSPPWWTATARGEPMLKGKTFVILNIVLLVAIVG</sequence>
<reference evidence="1" key="1">
    <citation type="submission" date="2021-05" db="EMBL/GenBank/DDBJ databases">
        <authorList>
            <person name="Alioto T."/>
            <person name="Alioto T."/>
            <person name="Gomez Garrido J."/>
        </authorList>
    </citation>
    <scope>NUCLEOTIDE SEQUENCE</scope>
</reference>